<keyword evidence="3" id="KW-1185">Reference proteome</keyword>
<evidence type="ECO:0000256" key="1">
    <source>
        <dbReference type="SAM" id="MobiDB-lite"/>
    </source>
</evidence>
<evidence type="ECO:0000313" key="3">
    <source>
        <dbReference type="Proteomes" id="UP001562354"/>
    </source>
</evidence>
<comment type="caution">
    <text evidence="2">The sequence shown here is derived from an EMBL/GenBank/DDBJ whole genome shotgun (WGS) entry which is preliminary data.</text>
</comment>
<dbReference type="Proteomes" id="UP001562354">
    <property type="component" value="Unassembled WGS sequence"/>
</dbReference>
<accession>A0ABR3P548</accession>
<name>A0ABR3P548_9PEZI</name>
<reference evidence="2 3" key="1">
    <citation type="submission" date="2024-07" db="EMBL/GenBank/DDBJ databases">
        <title>Draft sequence of the Neodothiora populina.</title>
        <authorList>
            <person name="Drown D.D."/>
            <person name="Schuette U.S."/>
            <person name="Buechlein A.B."/>
            <person name="Rusch D.R."/>
            <person name="Winton L.W."/>
            <person name="Adams G.A."/>
        </authorList>
    </citation>
    <scope>NUCLEOTIDE SEQUENCE [LARGE SCALE GENOMIC DNA]</scope>
    <source>
        <strain evidence="2 3">CPC 39397</strain>
    </source>
</reference>
<dbReference type="GeneID" id="95980001"/>
<evidence type="ECO:0000313" key="2">
    <source>
        <dbReference type="EMBL" id="KAL1297765.1"/>
    </source>
</evidence>
<gene>
    <name evidence="2" type="ORF">AAFC00_006302</name>
</gene>
<organism evidence="2 3">
    <name type="scientific">Neodothiora populina</name>
    <dbReference type="NCBI Taxonomy" id="2781224"/>
    <lineage>
        <taxon>Eukaryota</taxon>
        <taxon>Fungi</taxon>
        <taxon>Dikarya</taxon>
        <taxon>Ascomycota</taxon>
        <taxon>Pezizomycotina</taxon>
        <taxon>Dothideomycetes</taxon>
        <taxon>Dothideomycetidae</taxon>
        <taxon>Dothideales</taxon>
        <taxon>Dothioraceae</taxon>
        <taxon>Neodothiora</taxon>
    </lineage>
</organism>
<feature type="compositionally biased region" description="Polar residues" evidence="1">
    <location>
        <begin position="77"/>
        <end position="86"/>
    </location>
</feature>
<proteinExistence type="predicted"/>
<feature type="region of interest" description="Disordered" evidence="1">
    <location>
        <begin position="52"/>
        <end position="86"/>
    </location>
</feature>
<dbReference type="RefSeq" id="XP_069197447.1">
    <property type="nucleotide sequence ID" value="XM_069346239.1"/>
</dbReference>
<protein>
    <submittedName>
        <fullName evidence="2">Uncharacterized protein</fullName>
    </submittedName>
</protein>
<sequence length="86" mass="9750">MSAPSSMVYVNEDFSAPMSSQYNFSNQFDLDNPEEARMSYMRLMHEHTKHQFEMATSSAARRRASPAEHNVGGLRPETSNSSMESQ</sequence>
<dbReference type="EMBL" id="JBFMKM010000014">
    <property type="protein sequence ID" value="KAL1297765.1"/>
    <property type="molecule type" value="Genomic_DNA"/>
</dbReference>